<dbReference type="PANTHER" id="PTHR47893:SF1">
    <property type="entry name" value="REGULATORY PROTEIN PCHR"/>
    <property type="match status" value="1"/>
</dbReference>
<feature type="domain" description="HTH araC/xylS-type" evidence="4">
    <location>
        <begin position="229"/>
        <end position="327"/>
    </location>
</feature>
<comment type="caution">
    <text evidence="5">The sequence shown here is derived from an EMBL/GenBank/DDBJ whole genome shotgun (WGS) entry which is preliminary data.</text>
</comment>
<dbReference type="SUPFAM" id="SSF46689">
    <property type="entry name" value="Homeodomain-like"/>
    <property type="match status" value="2"/>
</dbReference>
<evidence type="ECO:0000256" key="2">
    <source>
        <dbReference type="ARBA" id="ARBA00023125"/>
    </source>
</evidence>
<evidence type="ECO:0000259" key="4">
    <source>
        <dbReference type="PROSITE" id="PS01124"/>
    </source>
</evidence>
<dbReference type="InterPro" id="IPR053142">
    <property type="entry name" value="PchR_regulatory_protein"/>
</dbReference>
<dbReference type="PROSITE" id="PS01124">
    <property type="entry name" value="HTH_ARAC_FAMILY_2"/>
    <property type="match status" value="1"/>
</dbReference>
<dbReference type="SMART" id="SM00342">
    <property type="entry name" value="HTH_ARAC"/>
    <property type="match status" value="1"/>
</dbReference>
<dbReference type="InterPro" id="IPR018062">
    <property type="entry name" value="HTH_AraC-typ_CS"/>
</dbReference>
<dbReference type="PRINTS" id="PR00032">
    <property type="entry name" value="HTHARAC"/>
</dbReference>
<dbReference type="InterPro" id="IPR018060">
    <property type="entry name" value="HTH_AraC"/>
</dbReference>
<dbReference type="PROSITE" id="PS00041">
    <property type="entry name" value="HTH_ARAC_FAMILY_1"/>
    <property type="match status" value="1"/>
</dbReference>
<reference evidence="5 6" key="1">
    <citation type="journal article" date="2020" name="ISME J.">
        <title>Comparative genomics reveals insights into cyanobacterial evolution and habitat adaptation.</title>
        <authorList>
            <person name="Chen M.Y."/>
            <person name="Teng W.K."/>
            <person name="Zhao L."/>
            <person name="Hu C.X."/>
            <person name="Zhou Y.K."/>
            <person name="Han B.P."/>
            <person name="Song L.R."/>
            <person name="Shu W.S."/>
        </authorList>
    </citation>
    <scope>NUCLEOTIDE SEQUENCE [LARGE SCALE GENOMIC DNA]</scope>
    <source>
        <strain evidence="5 6">FACHB-3921</strain>
    </source>
</reference>
<accession>A0ABR8BIB2</accession>
<dbReference type="InterPro" id="IPR009057">
    <property type="entry name" value="Homeodomain-like_sf"/>
</dbReference>
<evidence type="ECO:0000256" key="3">
    <source>
        <dbReference type="ARBA" id="ARBA00023163"/>
    </source>
</evidence>
<evidence type="ECO:0000313" key="6">
    <source>
        <dbReference type="Proteomes" id="UP000621307"/>
    </source>
</evidence>
<dbReference type="InterPro" id="IPR020449">
    <property type="entry name" value="Tscrpt_reg_AraC-type_HTH"/>
</dbReference>
<dbReference type="Gene3D" id="1.10.10.60">
    <property type="entry name" value="Homeodomain-like"/>
    <property type="match status" value="2"/>
</dbReference>
<sequence length="332" mass="38085">MPISITSQVFDQLLNQGKVESSQHPDPDDQLDVMYNYPKLLGQGFWRQIRLRDGLDLCIGDLSLSDRIIFEDPQTETSLHYHFHFSGGHTDQYTSISGGQYIFHGSGLTPQIRSETYHEQPFLEVEFTFEPELLLSFAGNSEGQLPKELQHLIRPDDQLKYHRCGTATLPMQRIAQQILHCPYRGIAKRMYLEGKVLELMGILIEQEVEIRDGKSNSQPLQADVVDRIHHAREIILQRLDNPLSLNELARRVGLNECTLKRGFRSCFGTTVFGYLRRHKLEQARQLLEAGEMKITDIAQAIGYNSRSPFAAAFRKQFGLNPKEYQKLQKNSV</sequence>
<proteinExistence type="predicted"/>
<dbReference type="EMBL" id="JACJQL010000038">
    <property type="protein sequence ID" value="MBD2253847.1"/>
    <property type="molecule type" value="Genomic_DNA"/>
</dbReference>
<gene>
    <name evidence="5" type="ORF">H6G14_21470</name>
</gene>
<evidence type="ECO:0000313" key="5">
    <source>
        <dbReference type="EMBL" id="MBD2253847.1"/>
    </source>
</evidence>
<name>A0ABR8BIB2_9NOSO</name>
<protein>
    <submittedName>
        <fullName evidence="5">Helix-turn-helix transcriptional regulator</fullName>
    </submittedName>
</protein>
<organism evidence="5 6">
    <name type="scientific">Nostoc parmelioides FACHB-3921</name>
    <dbReference type="NCBI Taxonomy" id="2692909"/>
    <lineage>
        <taxon>Bacteria</taxon>
        <taxon>Bacillati</taxon>
        <taxon>Cyanobacteriota</taxon>
        <taxon>Cyanophyceae</taxon>
        <taxon>Nostocales</taxon>
        <taxon>Nostocaceae</taxon>
        <taxon>Nostoc</taxon>
    </lineage>
</organism>
<keyword evidence="2" id="KW-0238">DNA-binding</keyword>
<keyword evidence="6" id="KW-1185">Reference proteome</keyword>
<dbReference type="Proteomes" id="UP000621307">
    <property type="component" value="Unassembled WGS sequence"/>
</dbReference>
<keyword evidence="3" id="KW-0804">Transcription</keyword>
<dbReference type="RefSeq" id="WP_190569481.1">
    <property type="nucleotide sequence ID" value="NZ_JACJQL010000038.1"/>
</dbReference>
<dbReference type="PANTHER" id="PTHR47893">
    <property type="entry name" value="REGULATORY PROTEIN PCHR"/>
    <property type="match status" value="1"/>
</dbReference>
<keyword evidence="1" id="KW-0805">Transcription regulation</keyword>
<dbReference type="Pfam" id="PF12833">
    <property type="entry name" value="HTH_18"/>
    <property type="match status" value="1"/>
</dbReference>
<evidence type="ECO:0000256" key="1">
    <source>
        <dbReference type="ARBA" id="ARBA00023015"/>
    </source>
</evidence>